<name>A0AAV9KXB6_9SOLN</name>
<comment type="caution">
    <text evidence="1">The sequence shown here is derived from an EMBL/GenBank/DDBJ whole genome shotgun (WGS) entry which is preliminary data.</text>
</comment>
<dbReference type="EMBL" id="JAWPEI010000009">
    <property type="protein sequence ID" value="KAK4716547.1"/>
    <property type="molecule type" value="Genomic_DNA"/>
</dbReference>
<proteinExistence type="predicted"/>
<dbReference type="AlphaFoldDB" id="A0AAV9KXB6"/>
<dbReference type="Proteomes" id="UP001311915">
    <property type="component" value="Unassembled WGS sequence"/>
</dbReference>
<protein>
    <recommendedName>
        <fullName evidence="3">Polyprotein protein</fullName>
    </recommendedName>
</protein>
<evidence type="ECO:0000313" key="1">
    <source>
        <dbReference type="EMBL" id="KAK4716547.1"/>
    </source>
</evidence>
<organism evidence="1 2">
    <name type="scientific">Solanum pinnatisectum</name>
    <name type="common">tansyleaf nightshade</name>
    <dbReference type="NCBI Taxonomy" id="50273"/>
    <lineage>
        <taxon>Eukaryota</taxon>
        <taxon>Viridiplantae</taxon>
        <taxon>Streptophyta</taxon>
        <taxon>Embryophyta</taxon>
        <taxon>Tracheophyta</taxon>
        <taxon>Spermatophyta</taxon>
        <taxon>Magnoliopsida</taxon>
        <taxon>eudicotyledons</taxon>
        <taxon>Gunneridae</taxon>
        <taxon>Pentapetalae</taxon>
        <taxon>asterids</taxon>
        <taxon>lamiids</taxon>
        <taxon>Solanales</taxon>
        <taxon>Solanaceae</taxon>
        <taxon>Solanoideae</taxon>
        <taxon>Solaneae</taxon>
        <taxon>Solanum</taxon>
    </lineage>
</organism>
<evidence type="ECO:0008006" key="3">
    <source>
        <dbReference type="Google" id="ProtNLM"/>
    </source>
</evidence>
<evidence type="ECO:0000313" key="2">
    <source>
        <dbReference type="Proteomes" id="UP001311915"/>
    </source>
</evidence>
<reference evidence="1 2" key="1">
    <citation type="submission" date="2023-10" db="EMBL/GenBank/DDBJ databases">
        <title>Genome-Wide Identification Analysis in wild type Solanum Pinnatisectum Reveals Some Genes Defensing Phytophthora Infestans.</title>
        <authorList>
            <person name="Sun C."/>
        </authorList>
    </citation>
    <scope>NUCLEOTIDE SEQUENCE [LARGE SCALE GENOMIC DNA]</scope>
    <source>
        <strain evidence="1">LQN</strain>
        <tissue evidence="1">Leaf</tissue>
    </source>
</reference>
<sequence>MGHLAHSTDVKATRLAITVPWMIESAILAALTPLRSSNDDLTVRVATCERQQGEFSQVTTLKVEVADLKKDVDYLKSTDFTSLLEVADNMDAPASSEIPPFTTGDVPVDDMAADESKIETDEEQIEVRKESIYRDFLDLEETIVQSVI</sequence>
<gene>
    <name evidence="1" type="ORF">R3W88_014885</name>
</gene>
<accession>A0AAV9KXB6</accession>
<keyword evidence="2" id="KW-1185">Reference proteome</keyword>